<protein>
    <recommendedName>
        <fullName evidence="1">Rhodanese domain-containing protein</fullName>
    </recommendedName>
</protein>
<proteinExistence type="predicted"/>
<dbReference type="Gene3D" id="3.40.250.10">
    <property type="entry name" value="Rhodanese-like domain"/>
    <property type="match status" value="1"/>
</dbReference>
<dbReference type="CDD" id="cd00158">
    <property type="entry name" value="RHOD"/>
    <property type="match status" value="1"/>
</dbReference>
<dbReference type="OrthoDB" id="1450994at2"/>
<dbReference type="Proteomes" id="UP000233535">
    <property type="component" value="Unassembled WGS sequence"/>
</dbReference>
<dbReference type="Pfam" id="PF00581">
    <property type="entry name" value="Rhodanese"/>
    <property type="match status" value="1"/>
</dbReference>
<dbReference type="RefSeq" id="WP_101261169.1">
    <property type="nucleotide sequence ID" value="NZ_MVDD01000005.1"/>
</dbReference>
<gene>
    <name evidence="2" type="ORF">BZG02_09410</name>
</gene>
<accession>A0A2N3HZS8</accession>
<dbReference type="InterPro" id="IPR001763">
    <property type="entry name" value="Rhodanese-like_dom"/>
</dbReference>
<dbReference type="PROSITE" id="PS50206">
    <property type="entry name" value="RHODANESE_3"/>
    <property type="match status" value="1"/>
</dbReference>
<keyword evidence="3" id="KW-1185">Reference proteome</keyword>
<dbReference type="InterPro" id="IPR036873">
    <property type="entry name" value="Rhodanese-like_dom_sf"/>
</dbReference>
<name>A0A2N3HZS8_9BACT</name>
<evidence type="ECO:0000313" key="3">
    <source>
        <dbReference type="Proteomes" id="UP000233535"/>
    </source>
</evidence>
<comment type="caution">
    <text evidence="2">The sequence shown here is derived from an EMBL/GenBank/DDBJ whole genome shotgun (WGS) entry which is preliminary data.</text>
</comment>
<organism evidence="2 3">
    <name type="scientific">Labilibaculum filiforme</name>
    <dbReference type="NCBI Taxonomy" id="1940526"/>
    <lineage>
        <taxon>Bacteria</taxon>
        <taxon>Pseudomonadati</taxon>
        <taxon>Bacteroidota</taxon>
        <taxon>Bacteroidia</taxon>
        <taxon>Marinilabiliales</taxon>
        <taxon>Marinifilaceae</taxon>
        <taxon>Labilibaculum</taxon>
    </lineage>
</organism>
<evidence type="ECO:0000259" key="1">
    <source>
        <dbReference type="PROSITE" id="PS50206"/>
    </source>
</evidence>
<sequence length="128" mass="14514">MKIFISFFLVFIGLGVANVFSQNDSIQILDPSHFNRVMQLNKESVVVDLRAKKEFKKGHIMGAHLAIDSKELYRLIDSLGTSRVYLLYCKYGDRSIDAGRLINEKYKISVCSLDGGLDFWLESGFGLE</sequence>
<dbReference type="EMBL" id="MVDD01000005">
    <property type="protein sequence ID" value="PKQ63575.1"/>
    <property type="molecule type" value="Genomic_DNA"/>
</dbReference>
<reference evidence="2 3" key="1">
    <citation type="journal article" date="2017" name="Front. Microbiol.">
        <title>Labilibaculum manganireducens gen. nov., sp. nov. and Labilibaculum filiforme sp. nov., Novel Bacteroidetes Isolated from Subsurface Sediments of the Baltic Sea.</title>
        <authorList>
            <person name="Vandieken V."/>
            <person name="Marshall I.P."/>
            <person name="Niemann H."/>
            <person name="Engelen B."/>
            <person name="Cypionka H."/>
        </authorList>
    </citation>
    <scope>NUCLEOTIDE SEQUENCE [LARGE SCALE GENOMIC DNA]</scope>
    <source>
        <strain evidence="2 3">59.16B</strain>
    </source>
</reference>
<dbReference type="SMART" id="SM00450">
    <property type="entry name" value="RHOD"/>
    <property type="match status" value="1"/>
</dbReference>
<dbReference type="AlphaFoldDB" id="A0A2N3HZS8"/>
<dbReference type="SUPFAM" id="SSF52821">
    <property type="entry name" value="Rhodanese/Cell cycle control phosphatase"/>
    <property type="match status" value="1"/>
</dbReference>
<feature type="domain" description="Rhodanese" evidence="1">
    <location>
        <begin position="40"/>
        <end position="128"/>
    </location>
</feature>
<evidence type="ECO:0000313" key="2">
    <source>
        <dbReference type="EMBL" id="PKQ63575.1"/>
    </source>
</evidence>